<dbReference type="SMART" id="SM00421">
    <property type="entry name" value="HTH_LUXR"/>
    <property type="match status" value="1"/>
</dbReference>
<keyword evidence="4" id="KW-0472">Membrane</keyword>
<feature type="transmembrane region" description="Helical" evidence="4">
    <location>
        <begin position="242"/>
        <end position="263"/>
    </location>
</feature>
<evidence type="ECO:0000313" key="6">
    <source>
        <dbReference type="EMBL" id="MEC4175396.1"/>
    </source>
</evidence>
<keyword evidence="7" id="KW-1185">Reference proteome</keyword>
<dbReference type="EMBL" id="JAYMFF010000003">
    <property type="protein sequence ID" value="MEC4175396.1"/>
    <property type="molecule type" value="Genomic_DNA"/>
</dbReference>
<dbReference type="InterPro" id="IPR000792">
    <property type="entry name" value="Tscrpt_reg_LuxR_C"/>
</dbReference>
<keyword evidence="2" id="KW-0238">DNA-binding</keyword>
<feature type="transmembrane region" description="Helical" evidence="4">
    <location>
        <begin position="109"/>
        <end position="132"/>
    </location>
</feature>
<evidence type="ECO:0000259" key="5">
    <source>
        <dbReference type="PROSITE" id="PS50043"/>
    </source>
</evidence>
<dbReference type="Proteomes" id="UP001349994">
    <property type="component" value="Unassembled WGS sequence"/>
</dbReference>
<dbReference type="Pfam" id="PF00196">
    <property type="entry name" value="GerE"/>
    <property type="match status" value="1"/>
</dbReference>
<feature type="transmembrane region" description="Helical" evidence="4">
    <location>
        <begin position="49"/>
        <end position="71"/>
    </location>
</feature>
<evidence type="ECO:0000256" key="2">
    <source>
        <dbReference type="ARBA" id="ARBA00023125"/>
    </source>
</evidence>
<keyword evidence="4" id="KW-0812">Transmembrane</keyword>
<feature type="transmembrane region" description="Helical" evidence="4">
    <location>
        <begin position="365"/>
        <end position="384"/>
    </location>
</feature>
<dbReference type="SUPFAM" id="SSF46894">
    <property type="entry name" value="C-terminal effector domain of the bipartite response regulators"/>
    <property type="match status" value="1"/>
</dbReference>
<feature type="transmembrane region" description="Helical" evidence="4">
    <location>
        <begin position="211"/>
        <end position="236"/>
    </location>
</feature>
<dbReference type="CDD" id="cd06170">
    <property type="entry name" value="LuxR_C_like"/>
    <property type="match status" value="1"/>
</dbReference>
<proteinExistence type="predicted"/>
<accession>A0ABU6IG23</accession>
<keyword evidence="3" id="KW-0804">Transcription</keyword>
<evidence type="ECO:0000256" key="4">
    <source>
        <dbReference type="SAM" id="Phobius"/>
    </source>
</evidence>
<feature type="transmembrane region" description="Helical" evidence="4">
    <location>
        <begin position="83"/>
        <end position="103"/>
    </location>
</feature>
<dbReference type="PRINTS" id="PR00038">
    <property type="entry name" value="HTHLUXR"/>
</dbReference>
<dbReference type="PROSITE" id="PS50043">
    <property type="entry name" value="HTH_LUXR_2"/>
    <property type="match status" value="1"/>
</dbReference>
<dbReference type="PANTHER" id="PTHR44688:SF16">
    <property type="entry name" value="DNA-BINDING TRANSCRIPTIONAL ACTIVATOR DEVR_DOSR"/>
    <property type="match status" value="1"/>
</dbReference>
<feature type="transmembrane region" description="Helical" evidence="4">
    <location>
        <begin position="297"/>
        <end position="320"/>
    </location>
</feature>
<dbReference type="InterPro" id="IPR016032">
    <property type="entry name" value="Sig_transdc_resp-reg_C-effctor"/>
</dbReference>
<comment type="caution">
    <text evidence="6">The sequence shown here is derived from an EMBL/GenBank/DDBJ whole genome shotgun (WGS) entry which is preliminary data.</text>
</comment>
<evidence type="ECO:0000256" key="1">
    <source>
        <dbReference type="ARBA" id="ARBA00023015"/>
    </source>
</evidence>
<feature type="transmembrane region" description="Helical" evidence="4">
    <location>
        <begin position="332"/>
        <end position="353"/>
    </location>
</feature>
<dbReference type="InterPro" id="IPR036388">
    <property type="entry name" value="WH-like_DNA-bd_sf"/>
</dbReference>
<keyword evidence="1" id="KW-0805">Transcription regulation</keyword>
<sequence length="489" mass="52506">MSEKESRRGMREYRNSALRVLGMALTLAWAFCAAPPISADGTFWEGVSAGAQILIRFSAVGLVPCIIFIFAPRLFEPQMLTRSILGAAALWLAGWLGTMGVSASVPAPLLVALAFVNGIGTSFFLVFWGLALCRGDAERIERDFVLILVLVGLVVMVTLGLPNAILDGVLAAVPVAVAACALADGVVLPNEPLLRKSDGEARGEREETARATLTPLVLSVAFSVTIVSFVWCMFSLRHQELMVSKALLFGLGFMVSGLAIWLFVKYSPSVGFVAAARWVLPVMACGLLFNGSEIPELLVAACLMLSVAHAAFEMILRMQVISFARKSRGDELLYVGWGFAAIMAGAFLGPSLYMVVTMAVAIDSLHLTLVVLAVLVGASSLLLLDVETRLGRSHSLHPYEKADHPAGDEVVAAGGTSEAAQDIAERYGLTNRECEILGMLLQGRSRPYIRDTLYVSISTVDTHVRHIYAKVGVHNKQELIDLAQQSGEA</sequence>
<organism evidence="6 7">
    <name type="scientific">Adlercreutzia wanghongyangiae</name>
    <dbReference type="NCBI Taxonomy" id="3111451"/>
    <lineage>
        <taxon>Bacteria</taxon>
        <taxon>Bacillati</taxon>
        <taxon>Actinomycetota</taxon>
        <taxon>Coriobacteriia</taxon>
        <taxon>Eggerthellales</taxon>
        <taxon>Eggerthellaceae</taxon>
        <taxon>Adlercreutzia</taxon>
    </lineage>
</organism>
<gene>
    <name evidence="6" type="ORF">VIN30_02905</name>
</gene>
<feature type="transmembrane region" description="Helical" evidence="4">
    <location>
        <begin position="144"/>
        <end position="165"/>
    </location>
</feature>
<keyword evidence="4" id="KW-1133">Transmembrane helix</keyword>
<dbReference type="PANTHER" id="PTHR44688">
    <property type="entry name" value="DNA-BINDING TRANSCRIPTIONAL ACTIVATOR DEVR_DOSR"/>
    <property type="match status" value="1"/>
</dbReference>
<evidence type="ECO:0000313" key="7">
    <source>
        <dbReference type="Proteomes" id="UP001349994"/>
    </source>
</evidence>
<evidence type="ECO:0000256" key="3">
    <source>
        <dbReference type="ARBA" id="ARBA00023163"/>
    </source>
</evidence>
<protein>
    <submittedName>
        <fullName evidence="6">Helix-turn-helix transcriptional regulator</fullName>
    </submittedName>
</protein>
<dbReference type="RefSeq" id="WP_338209150.1">
    <property type="nucleotide sequence ID" value="NZ_JAYMFF010000003.1"/>
</dbReference>
<feature type="domain" description="HTH luxR-type" evidence="5">
    <location>
        <begin position="422"/>
        <end position="487"/>
    </location>
</feature>
<name>A0ABU6IG23_9ACTN</name>
<dbReference type="Gene3D" id="1.10.10.10">
    <property type="entry name" value="Winged helix-like DNA-binding domain superfamily/Winged helix DNA-binding domain"/>
    <property type="match status" value="1"/>
</dbReference>
<reference evidence="6 7" key="1">
    <citation type="submission" date="2024-01" db="EMBL/GenBank/DDBJ databases">
        <title>novel species in genus Adlercreutzia.</title>
        <authorList>
            <person name="Liu X."/>
        </authorList>
    </citation>
    <scope>NUCLEOTIDE SEQUENCE [LARGE SCALE GENOMIC DNA]</scope>
    <source>
        <strain evidence="6 7">R7</strain>
    </source>
</reference>